<dbReference type="OrthoDB" id="3741931at2"/>
<feature type="transmembrane region" description="Helical" evidence="6">
    <location>
        <begin position="21"/>
        <end position="39"/>
    </location>
</feature>
<keyword evidence="5 6" id="KW-0472">Membrane</keyword>
<feature type="transmembrane region" description="Helical" evidence="6">
    <location>
        <begin position="355"/>
        <end position="372"/>
    </location>
</feature>
<evidence type="ECO:0000256" key="5">
    <source>
        <dbReference type="ARBA" id="ARBA00023136"/>
    </source>
</evidence>
<name>A0A143QKV1_RHOFA</name>
<feature type="transmembrane region" description="Helical" evidence="6">
    <location>
        <begin position="104"/>
        <end position="125"/>
    </location>
</feature>
<feature type="transmembrane region" description="Helical" evidence="6">
    <location>
        <begin position="81"/>
        <end position="98"/>
    </location>
</feature>
<gene>
    <name evidence="7" type="ORF">A3Q41_02114</name>
</gene>
<keyword evidence="3 6" id="KW-0812">Transmembrane</keyword>
<feature type="transmembrane region" description="Helical" evidence="6">
    <location>
        <begin position="228"/>
        <end position="248"/>
    </location>
</feature>
<evidence type="ECO:0000256" key="4">
    <source>
        <dbReference type="ARBA" id="ARBA00022989"/>
    </source>
</evidence>
<evidence type="ECO:0000256" key="3">
    <source>
        <dbReference type="ARBA" id="ARBA00022692"/>
    </source>
</evidence>
<reference evidence="7 8" key="1">
    <citation type="journal article" date="2016" name="Genome Announc.">
        <title>Complete Genome and Plasmid Sequences for Rhodococcus fascians D188 and Draft Sequences for Rhodococcus Isolates PBTS 1 and PBTS 2.</title>
        <authorList>
            <person name="Stamler R.A."/>
            <person name="Vereecke D."/>
            <person name="Zhang Y."/>
            <person name="Schilkey F."/>
            <person name="Devitt N."/>
            <person name="Randall J.J."/>
        </authorList>
    </citation>
    <scope>NUCLEOTIDE SEQUENCE [LARGE SCALE GENOMIC DNA]</scope>
    <source>
        <strain evidence="7 8">PBTS2</strain>
    </source>
</reference>
<dbReference type="AlphaFoldDB" id="A0A143QKV1"/>
<feature type="transmembrane region" description="Helical" evidence="6">
    <location>
        <begin position="160"/>
        <end position="182"/>
    </location>
</feature>
<feature type="transmembrane region" description="Helical" evidence="6">
    <location>
        <begin position="45"/>
        <end position="69"/>
    </location>
</feature>
<dbReference type="GO" id="GO:0005886">
    <property type="term" value="C:plasma membrane"/>
    <property type="evidence" value="ECO:0007669"/>
    <property type="project" value="UniProtKB-SubCell"/>
</dbReference>
<dbReference type="InterPro" id="IPR050833">
    <property type="entry name" value="Poly_Biosynth_Transport"/>
</dbReference>
<sequence length="387" mass="41665">MPRIVPNSNIVRAGLASFWSYSGRVFGLLWTAAMIHTLGVGEYGIYAMGFAGAALLNAPLDNAFFVRSLRVSEDDFQRERCLRVLFGTAIAAVGIAVYTQWYVAGFAIVVAAGELLFNTFKSSYLRESRPDVTMRCDAARQLVAIGLGGSYLYLAQDPQLYVSSTLYLLPYIVIWCATLRFVPGRAPQMPGNRREITLLSSEAFAAAAYASGDVLIIGYVAGSDAAGYYSVAIVTALAIASIGQNYANTFVNSLRDAHGHVDSAPPVNNIVKVSLTTAAAMAAVGVGVLLWGGYDDVGYVALILSLFVFGRSVNFVFTMILSLQHRDALRVRATASVAALKVVSVFVLAHWLGGYGAAIACVYCEFAMLVVYRRAIYVHRPAEVKPS</sequence>
<evidence type="ECO:0000256" key="6">
    <source>
        <dbReference type="SAM" id="Phobius"/>
    </source>
</evidence>
<dbReference type="Proteomes" id="UP000076038">
    <property type="component" value="Chromosome"/>
</dbReference>
<dbReference type="PATRIC" id="fig|1653479.3.peg.2136"/>
<dbReference type="PANTHER" id="PTHR30250">
    <property type="entry name" value="PST FAMILY PREDICTED COLANIC ACID TRANSPORTER"/>
    <property type="match status" value="1"/>
</dbReference>
<dbReference type="PANTHER" id="PTHR30250:SF11">
    <property type="entry name" value="O-ANTIGEN TRANSPORTER-RELATED"/>
    <property type="match status" value="1"/>
</dbReference>
<evidence type="ECO:0000313" key="7">
    <source>
        <dbReference type="EMBL" id="AMY23416.1"/>
    </source>
</evidence>
<evidence type="ECO:0000313" key="8">
    <source>
        <dbReference type="Proteomes" id="UP000076038"/>
    </source>
</evidence>
<dbReference type="KEGG" id="rhs:A3Q41_02114"/>
<dbReference type="EMBL" id="CP015220">
    <property type="protein sequence ID" value="AMY23416.1"/>
    <property type="molecule type" value="Genomic_DNA"/>
</dbReference>
<protein>
    <submittedName>
        <fullName evidence="7">Uncharacterized protein</fullName>
    </submittedName>
</protein>
<comment type="subcellular location">
    <subcellularLocation>
        <location evidence="1">Cell membrane</location>
        <topology evidence="1">Multi-pass membrane protein</topology>
    </subcellularLocation>
</comment>
<reference evidence="8" key="2">
    <citation type="submission" date="2016-04" db="EMBL/GenBank/DDBJ databases">
        <title>Complete Genome and Plasmid Sequences for Rhodococcus fascians D188 and Draft Sequences for Rhodococcus spp. Isolates PBTS 1 and PBTS 2.</title>
        <authorList>
            <person name="Stamer R."/>
            <person name="Vereecke D."/>
            <person name="Zhang Y."/>
            <person name="Schilkey F."/>
            <person name="Devitt N."/>
            <person name="Randall J."/>
        </authorList>
    </citation>
    <scope>NUCLEOTIDE SEQUENCE [LARGE SCALE GENOMIC DNA]</scope>
    <source>
        <strain evidence="8">PBTS2</strain>
    </source>
</reference>
<feature type="transmembrane region" description="Helical" evidence="6">
    <location>
        <begin position="203"/>
        <end position="222"/>
    </location>
</feature>
<accession>A0A143QKV1</accession>
<organism evidence="7 8">
    <name type="scientific">Rhodococcoides fascians</name>
    <name type="common">Rhodococcus fascians</name>
    <dbReference type="NCBI Taxonomy" id="1828"/>
    <lineage>
        <taxon>Bacteria</taxon>
        <taxon>Bacillati</taxon>
        <taxon>Actinomycetota</taxon>
        <taxon>Actinomycetes</taxon>
        <taxon>Mycobacteriales</taxon>
        <taxon>Nocardiaceae</taxon>
        <taxon>Rhodococcoides</taxon>
    </lineage>
</organism>
<keyword evidence="8" id="KW-1185">Reference proteome</keyword>
<evidence type="ECO:0000256" key="2">
    <source>
        <dbReference type="ARBA" id="ARBA00022475"/>
    </source>
</evidence>
<keyword evidence="2" id="KW-1003">Cell membrane</keyword>
<feature type="transmembrane region" description="Helical" evidence="6">
    <location>
        <begin position="297"/>
        <end position="317"/>
    </location>
</feature>
<feature type="transmembrane region" description="Helical" evidence="6">
    <location>
        <begin position="269"/>
        <end position="291"/>
    </location>
</feature>
<keyword evidence="4 6" id="KW-1133">Transmembrane helix</keyword>
<evidence type="ECO:0000256" key="1">
    <source>
        <dbReference type="ARBA" id="ARBA00004651"/>
    </source>
</evidence>
<dbReference type="RefSeq" id="WP_063216574.1">
    <property type="nucleotide sequence ID" value="NZ_CP015220.1"/>
</dbReference>
<proteinExistence type="predicted"/>